<dbReference type="RefSeq" id="WP_184389101.1">
    <property type="nucleotide sequence ID" value="NZ_JACHDB010000001.1"/>
</dbReference>
<evidence type="ECO:0000256" key="5">
    <source>
        <dbReference type="PIRSR" id="PIRSR625705-1"/>
    </source>
</evidence>
<dbReference type="InterPro" id="IPR029018">
    <property type="entry name" value="Hex-like_dom2"/>
</dbReference>
<proteinExistence type="inferred from homology"/>
<dbReference type="SUPFAM" id="SSF51445">
    <property type="entry name" value="(Trans)glycosidases"/>
    <property type="match status" value="1"/>
</dbReference>
<dbReference type="SUPFAM" id="SSF55545">
    <property type="entry name" value="beta-N-acetylhexosaminidase-like domain"/>
    <property type="match status" value="1"/>
</dbReference>
<comment type="catalytic activity">
    <reaction evidence="1">
        <text>Hydrolysis of terminal non-reducing N-acetyl-D-hexosamine residues in N-acetyl-beta-D-hexosaminides.</text>
        <dbReference type="EC" id="3.2.1.52"/>
    </reaction>
</comment>
<keyword evidence="9" id="KW-1185">Reference proteome</keyword>
<dbReference type="InterPro" id="IPR015883">
    <property type="entry name" value="Glyco_hydro_20_cat"/>
</dbReference>
<comment type="caution">
    <text evidence="8">The sequence shown here is derived from an EMBL/GenBank/DDBJ whole genome shotgun (WGS) entry which is preliminary data.</text>
</comment>
<evidence type="ECO:0000313" key="9">
    <source>
        <dbReference type="Proteomes" id="UP000572635"/>
    </source>
</evidence>
<name>A0A7W8QI97_9ACTN</name>
<dbReference type="InterPro" id="IPR025705">
    <property type="entry name" value="Beta_hexosaminidase_sua/sub"/>
</dbReference>
<feature type="domain" description="Glycoside hydrolase family 20 catalytic" evidence="7">
    <location>
        <begin position="142"/>
        <end position="490"/>
    </location>
</feature>
<organism evidence="8 9">
    <name type="scientific">Nocardiopsis composta</name>
    <dbReference type="NCBI Taxonomy" id="157465"/>
    <lineage>
        <taxon>Bacteria</taxon>
        <taxon>Bacillati</taxon>
        <taxon>Actinomycetota</taxon>
        <taxon>Actinomycetes</taxon>
        <taxon>Streptosporangiales</taxon>
        <taxon>Nocardiopsidaceae</taxon>
        <taxon>Nocardiopsis</taxon>
    </lineage>
</organism>
<evidence type="ECO:0000259" key="7">
    <source>
        <dbReference type="Pfam" id="PF00728"/>
    </source>
</evidence>
<dbReference type="Pfam" id="PF00728">
    <property type="entry name" value="Glyco_hydro_20"/>
    <property type="match status" value="1"/>
</dbReference>
<evidence type="ECO:0000256" key="3">
    <source>
        <dbReference type="ARBA" id="ARBA00012663"/>
    </source>
</evidence>
<evidence type="ECO:0000256" key="2">
    <source>
        <dbReference type="ARBA" id="ARBA00006285"/>
    </source>
</evidence>
<dbReference type="AlphaFoldDB" id="A0A7W8QI97"/>
<accession>A0A7W8QI97</accession>
<comment type="similarity">
    <text evidence="2">Belongs to the glycosyl hydrolase 20 family.</text>
</comment>
<protein>
    <recommendedName>
        <fullName evidence="3">beta-N-acetylhexosaminidase</fullName>
        <ecNumber evidence="3">3.2.1.52</ecNumber>
    </recommendedName>
</protein>
<keyword evidence="8" id="KW-0326">Glycosidase</keyword>
<sequence length="525" mass="56058">MSAIIPAPTSPPASGGAPAAGRWSVTAGSADLEGMLPAVRALADPHLARIAAAAGPGAPRRRVRLELGPVPGGPPALGVPPDGEGPRGEAYALEVGGGADGDVVCRAPAPRGVFRAATAAIQLLATGDRLPCGRFADAPRIAWRGLLLDPARRFLPPAELRRLIDLAALYRLNVVHLHLTDDQGWRLELPGRPRLTPPGTGHYTARDYAGLQAYAAERFVTVVPEIDLPGHCAAALRAHPELGTMPRPAGMDPRFPYTPPLDPRDPAARRFIDDVLSETAALTAGRHLHVGGDEAVGISGDDFAAAVRLARRAARAAGKTPVGWQEAFRGGLGAGDIGQFWVDPEMMDLPAGEHELAGRPELLRAGYTMPAVEALRRFFAPSAGDLRRILDSGGRVLLSPQSHLYLDRPYEPGTAPPEQAAAARRVGFAYRPRTVRHAAGWDPAAYREIPADRLAGVEATLFAETVRGFDDLVLLLLPRLPGIAQAAWAAAAADWTEHRRRLAAHTRLWRDRGLTPFRTTEVDWE</sequence>
<gene>
    <name evidence="8" type="ORF">HDA36_000960</name>
</gene>
<dbReference type="Proteomes" id="UP000572635">
    <property type="component" value="Unassembled WGS sequence"/>
</dbReference>
<dbReference type="PANTHER" id="PTHR22600:SF57">
    <property type="entry name" value="BETA-N-ACETYLHEXOSAMINIDASE"/>
    <property type="match status" value="1"/>
</dbReference>
<dbReference type="EC" id="3.2.1.52" evidence="3"/>
<dbReference type="EMBL" id="JACHDB010000001">
    <property type="protein sequence ID" value="MBB5430876.1"/>
    <property type="molecule type" value="Genomic_DNA"/>
</dbReference>
<feature type="region of interest" description="Disordered" evidence="6">
    <location>
        <begin position="1"/>
        <end position="20"/>
    </location>
</feature>
<dbReference type="Gene3D" id="3.20.20.80">
    <property type="entry name" value="Glycosidases"/>
    <property type="match status" value="1"/>
</dbReference>
<keyword evidence="4 8" id="KW-0378">Hydrolase</keyword>
<dbReference type="Gene3D" id="3.30.379.10">
    <property type="entry name" value="Chitobiase/beta-hexosaminidase domain 2-like"/>
    <property type="match status" value="1"/>
</dbReference>
<dbReference type="PRINTS" id="PR00738">
    <property type="entry name" value="GLHYDRLASE20"/>
</dbReference>
<dbReference type="GO" id="GO:0030203">
    <property type="term" value="P:glycosaminoglycan metabolic process"/>
    <property type="evidence" value="ECO:0007669"/>
    <property type="project" value="TreeGrafter"/>
</dbReference>
<evidence type="ECO:0000256" key="4">
    <source>
        <dbReference type="ARBA" id="ARBA00022801"/>
    </source>
</evidence>
<feature type="active site" description="Proton donor" evidence="5">
    <location>
        <position position="294"/>
    </location>
</feature>
<dbReference type="GO" id="GO:0016020">
    <property type="term" value="C:membrane"/>
    <property type="evidence" value="ECO:0007669"/>
    <property type="project" value="TreeGrafter"/>
</dbReference>
<evidence type="ECO:0000256" key="6">
    <source>
        <dbReference type="SAM" id="MobiDB-lite"/>
    </source>
</evidence>
<dbReference type="InterPro" id="IPR017853">
    <property type="entry name" value="GH"/>
</dbReference>
<evidence type="ECO:0000256" key="1">
    <source>
        <dbReference type="ARBA" id="ARBA00001231"/>
    </source>
</evidence>
<dbReference type="GO" id="GO:0004563">
    <property type="term" value="F:beta-N-acetylhexosaminidase activity"/>
    <property type="evidence" value="ECO:0007669"/>
    <property type="project" value="UniProtKB-EC"/>
</dbReference>
<dbReference type="PANTHER" id="PTHR22600">
    <property type="entry name" value="BETA-HEXOSAMINIDASE"/>
    <property type="match status" value="1"/>
</dbReference>
<reference evidence="8 9" key="1">
    <citation type="submission" date="2020-08" db="EMBL/GenBank/DDBJ databases">
        <title>Sequencing the genomes of 1000 actinobacteria strains.</title>
        <authorList>
            <person name="Klenk H.-P."/>
        </authorList>
    </citation>
    <scope>NUCLEOTIDE SEQUENCE [LARGE SCALE GENOMIC DNA]</scope>
    <source>
        <strain evidence="8 9">DSM 44551</strain>
    </source>
</reference>
<dbReference type="GO" id="GO:0005975">
    <property type="term" value="P:carbohydrate metabolic process"/>
    <property type="evidence" value="ECO:0007669"/>
    <property type="project" value="InterPro"/>
</dbReference>
<evidence type="ECO:0000313" key="8">
    <source>
        <dbReference type="EMBL" id="MBB5430876.1"/>
    </source>
</evidence>